<evidence type="ECO:0000313" key="3">
    <source>
        <dbReference type="EMBL" id="CCE62070.1"/>
    </source>
</evidence>
<dbReference type="Gene3D" id="2.130.10.10">
    <property type="entry name" value="YVTN repeat-like/Quinoprotein amine dehydrogenase"/>
    <property type="match status" value="2"/>
</dbReference>
<dbReference type="InterPro" id="IPR001680">
    <property type="entry name" value="WD40_rpt"/>
</dbReference>
<reference evidence="3 4" key="1">
    <citation type="journal article" date="2011" name="Proc. Natl. Acad. Sci. U.S.A.">
        <title>Evolutionary erosion of yeast sex chromosomes by mating-type switching accidents.</title>
        <authorList>
            <person name="Gordon J.L."/>
            <person name="Armisen D."/>
            <person name="Proux-Wera E."/>
            <person name="Oheigeartaigh S.S."/>
            <person name="Byrne K.P."/>
            <person name="Wolfe K.H."/>
        </authorList>
    </citation>
    <scope>NUCLEOTIDE SEQUENCE [LARGE SCALE GENOMIC DNA]</scope>
    <source>
        <strain evidence="4">ATCC 24235 / CBS 4417 / NBRC 1672 / NRRL Y-8282 / UCD 70-5</strain>
    </source>
</reference>
<feature type="compositionally biased region" description="Polar residues" evidence="1">
    <location>
        <begin position="1313"/>
        <end position="1331"/>
    </location>
</feature>
<dbReference type="RefSeq" id="XP_003684504.1">
    <property type="nucleotide sequence ID" value="XM_003684456.1"/>
</dbReference>
<dbReference type="Pfam" id="PF12234">
    <property type="entry name" value="Rav1p_C"/>
    <property type="match status" value="1"/>
</dbReference>
<dbReference type="SUPFAM" id="SSF50978">
    <property type="entry name" value="WD40 repeat-like"/>
    <property type="match status" value="1"/>
</dbReference>
<dbReference type="EMBL" id="HE612857">
    <property type="protein sequence ID" value="CCE62070.1"/>
    <property type="molecule type" value="Genomic_DNA"/>
</dbReference>
<dbReference type="OMA" id="NSHLTLW"/>
<organism evidence="3 4">
    <name type="scientific">Tetrapisispora phaffii (strain ATCC 24235 / CBS 4417 / NBRC 1672 / NRRL Y-8282 / UCD 70-5)</name>
    <name type="common">Yeast</name>
    <name type="synonym">Fabospora phaffii</name>
    <dbReference type="NCBI Taxonomy" id="1071381"/>
    <lineage>
        <taxon>Eukaryota</taxon>
        <taxon>Fungi</taxon>
        <taxon>Dikarya</taxon>
        <taxon>Ascomycota</taxon>
        <taxon>Saccharomycotina</taxon>
        <taxon>Saccharomycetes</taxon>
        <taxon>Saccharomycetales</taxon>
        <taxon>Saccharomycetaceae</taxon>
        <taxon>Tetrapisispora</taxon>
    </lineage>
</organism>
<dbReference type="PANTHER" id="PTHR13950">
    <property type="entry name" value="RABCONNECTIN-RELATED"/>
    <property type="match status" value="1"/>
</dbReference>
<dbReference type="KEGG" id="tpf:TPHA_0B03980"/>
<keyword evidence="4" id="KW-1185">Reference proteome</keyword>
<dbReference type="GO" id="GO:0007035">
    <property type="term" value="P:vacuolar acidification"/>
    <property type="evidence" value="ECO:0007669"/>
    <property type="project" value="EnsemblFungi"/>
</dbReference>
<dbReference type="HOGENOM" id="CLU_000310_0_1_1"/>
<dbReference type="GO" id="GO:0070072">
    <property type="term" value="P:vacuolar proton-transporting V-type ATPase complex assembly"/>
    <property type="evidence" value="ECO:0007669"/>
    <property type="project" value="EnsemblFungi"/>
</dbReference>
<evidence type="ECO:0000259" key="2">
    <source>
        <dbReference type="Pfam" id="PF12234"/>
    </source>
</evidence>
<dbReference type="GO" id="GO:0045022">
    <property type="term" value="P:early endosome to late endosome transport"/>
    <property type="evidence" value="ECO:0007669"/>
    <property type="project" value="EnsemblFungi"/>
</dbReference>
<dbReference type="InterPro" id="IPR036322">
    <property type="entry name" value="WD40_repeat_dom_sf"/>
</dbReference>
<dbReference type="OrthoDB" id="342131at2759"/>
<feature type="region of interest" description="Disordered" evidence="1">
    <location>
        <begin position="1308"/>
        <end position="1357"/>
    </location>
</feature>
<dbReference type="GeneID" id="11535058"/>
<proteinExistence type="predicted"/>
<evidence type="ECO:0000256" key="1">
    <source>
        <dbReference type="SAM" id="MobiDB-lite"/>
    </source>
</evidence>
<dbReference type="Proteomes" id="UP000005666">
    <property type="component" value="Chromosome 2"/>
</dbReference>
<dbReference type="STRING" id="1071381.G8BPY9"/>
<sequence>MSLNFLPGRPNETIQTTCQATWQNHVILAYCSGNNLILLSNAYTRLQTIYINSDCVAVDINSRNGFIALAYANKVNIYKPIHQVMRNPKWVLCCEIMHDESDVNCIKWGSQEEIIVGSNYLSFWKINDEFGIYKPVLLWNKRQPKPVYICTISDDSQFVASVGKFDKTVKFWRKNTISGEQVLFHLTLLPHTDFVTFLKWKQLDADKSHSKDNGSSISRNGSFKSIGGRSNISSFEDPSLTQTLYTLSTDKKLQVWSCHDINSEKTVQNWGTIQLKDEQRFVFIADSTTLSKILKEDIFEKHNIVGIPDLLFIVSYNGNCEVISLENLSLNPPKPMSKKILFNKPLSKSFLITEPKFVYFSDAQAYISEDTKGMLSIVIHDLGGFVQHCNVDVDSLVKDSSNEIVHNNYMFTGHNKSIQRLIRSSDGEAMLTISRFSENCVWCPLKISNGSTLWLKNIISTEVPIVHAVVHEKGNLVILLLENQKVQAWNCPNTYINREEKKAAIIAEFNLSETDEEFGHIATMFNTPEPKHNHNRHYIAIIYDNGKTRSFEVSSEGKIIEVSSDSLAVSDITVQDISIIDPVHSKFVSDRPLLSLISDSGVTRIYKANVNSSFKKITWIKSNEINTGIQNAKQVRGSSTGKLGVMDSSGKRFSLWDLNRGVLEYEEEFEDDIEDIDWTSNEYGQSIVSIGFTGFVLLYTQVRYDYTNNIPSYLPVEKIDITEHTAHDIGDSIWLNDATFVVASGNQLYIKDKSLDLSDEFVSRSIGSRKILSNDILHLNSVLNGPLPVYHPQFLIQSLYCNKLNLVKELVLRLFLEVRKINLNEYDISSLPSDLNVEREKFLVKSDKDYKIEIFPDPYPSFNKSVVESLIDLLTKTSLPYLTRHQQLTLITVIEAVQDLSENKDILDYNGLLFLLGVRLFHAHKPAQRGLTMRDVSWALHSDSKVLLLTSLDGRIGSWQSAKDHKISFWVTENDLIRKIEQIAKFEFSDGDTRDPSKCAIYYLALKKKQVLISLWKLSVGHPEQQKMIKFLNHDFTEERWRTAALKNAFALLSKHRYMDAACFFLLAGSLTDAMNVLYKQVNDIDLAITVCRLYEGDNGPILGDFLKRVFLPEAILQDDRWMTSFIYWKLRKSEVAIKALVTAPFELEDNRDLVKKVQCVNKSFLVEDPALIIMYERLRRKNIKYFIGAQEIENKIEANLIVRVCDIYRRMGCDFLALSLVTNWKFMMPVKNPKIHYTQDSQKENFGINTMASEPTTTNRMRPSLFDKFNDDSSNFKQYKNTLPQTNATKNMLDDFESSRNESGIANMLDDFTNSKPTPQSKNLLDSFTVPSPAPQAKSLRDDFTSPTPIAKPKSLLDDFVTPTQVLEPKNVLDSFSASNKTSSVTSESKSHGPSKPTKPKNLLDDFM</sequence>
<dbReference type="PANTHER" id="PTHR13950:SF9">
    <property type="entry name" value="RABCONNECTIN-3A"/>
    <property type="match status" value="1"/>
</dbReference>
<dbReference type="GO" id="GO:0043291">
    <property type="term" value="C:RAVE complex"/>
    <property type="evidence" value="ECO:0007669"/>
    <property type="project" value="EnsemblFungi"/>
</dbReference>
<feature type="region of interest" description="Disordered" evidence="1">
    <location>
        <begin position="1371"/>
        <end position="1409"/>
    </location>
</feature>
<evidence type="ECO:0000313" key="4">
    <source>
        <dbReference type="Proteomes" id="UP000005666"/>
    </source>
</evidence>
<protein>
    <recommendedName>
        <fullName evidence="2">RAVE complex protein Rav1 C-terminal domain-containing protein</fullName>
    </recommendedName>
</protein>
<dbReference type="InterPro" id="IPR015943">
    <property type="entry name" value="WD40/YVTN_repeat-like_dom_sf"/>
</dbReference>
<feature type="domain" description="RAVE complex protein Rav1 C-terminal" evidence="2">
    <location>
        <begin position="601"/>
        <end position="1221"/>
    </location>
</feature>
<dbReference type="SMART" id="SM00320">
    <property type="entry name" value="WD40"/>
    <property type="match status" value="4"/>
</dbReference>
<name>G8BPY9_TETPH</name>
<gene>
    <name evidence="3" type="primary">TPHA0B03980</name>
    <name evidence="3" type="ordered locus">TPHA_0B03980</name>
</gene>
<feature type="compositionally biased region" description="Polar residues" evidence="1">
    <location>
        <begin position="1375"/>
        <end position="1389"/>
    </location>
</feature>
<dbReference type="InterPro" id="IPR022033">
    <property type="entry name" value="Rav1p_C"/>
</dbReference>
<dbReference type="GO" id="GO:0043254">
    <property type="term" value="P:regulation of protein-containing complex assembly"/>
    <property type="evidence" value="ECO:0007669"/>
    <property type="project" value="EnsemblFungi"/>
</dbReference>
<dbReference type="InterPro" id="IPR052208">
    <property type="entry name" value="DmX-like/RAVE_component"/>
</dbReference>
<dbReference type="eggNOG" id="KOG1064">
    <property type="taxonomic scope" value="Eukaryota"/>
</dbReference>
<accession>G8BPY9</accession>